<evidence type="ECO:0000313" key="4">
    <source>
        <dbReference type="EMBL" id="CAB4221413.1"/>
    </source>
</evidence>
<protein>
    <submittedName>
        <fullName evidence="1">Uncharacterized protein</fullName>
    </submittedName>
</protein>
<dbReference type="EMBL" id="LR797099">
    <property type="protein sequence ID" value="CAB4186911.1"/>
    <property type="molecule type" value="Genomic_DNA"/>
</dbReference>
<evidence type="ECO:0000313" key="2">
    <source>
        <dbReference type="EMBL" id="CAB4165859.1"/>
    </source>
</evidence>
<name>A0A6J5P3L1_9CAUD</name>
<reference evidence="1" key="1">
    <citation type="submission" date="2020-04" db="EMBL/GenBank/DDBJ databases">
        <authorList>
            <person name="Chiriac C."/>
            <person name="Salcher M."/>
            <person name="Ghai R."/>
            <person name="Kavagutti S V."/>
        </authorList>
    </citation>
    <scope>NUCLEOTIDE SEQUENCE</scope>
</reference>
<sequence>MKAVEFITEGSNHPCIVVDVQPEYSGMNDGDESAVFPEIINFVNKQTGPVLMFVNAEDQGLSGDTVADIKQYWDDTICPEDDRYSYDEENDEHIENPNCPVINWNRFQIVDKGYGYFRSWMDQGVEPATIIATIRELYQQKKSDSRDLQFPPFNSRTPQQSLIMGAIQELGEDPISVEWTSIARLKQFNGAYLMGGARDQCLREVELLMNAFNIKYKRIDSLVYT</sequence>
<evidence type="ECO:0000313" key="1">
    <source>
        <dbReference type="EMBL" id="CAB4163901.1"/>
    </source>
</evidence>
<gene>
    <name evidence="3" type="ORF">UFOVP1146_257</name>
    <name evidence="4" type="ORF">UFOVP1638_308</name>
    <name evidence="1" type="ORF">UFOVP812_170</name>
    <name evidence="2" type="ORF">UFOVP818_395</name>
</gene>
<evidence type="ECO:0000313" key="3">
    <source>
        <dbReference type="EMBL" id="CAB4186911.1"/>
    </source>
</evidence>
<dbReference type="EMBL" id="LR796776">
    <property type="protein sequence ID" value="CAB4165859.1"/>
    <property type="molecule type" value="Genomic_DNA"/>
</dbReference>
<dbReference type="EMBL" id="LR796758">
    <property type="protein sequence ID" value="CAB4163901.1"/>
    <property type="molecule type" value="Genomic_DNA"/>
</dbReference>
<proteinExistence type="predicted"/>
<accession>A0A6J5P3L1</accession>
<organism evidence="1">
    <name type="scientific">uncultured Caudovirales phage</name>
    <dbReference type="NCBI Taxonomy" id="2100421"/>
    <lineage>
        <taxon>Viruses</taxon>
        <taxon>Duplodnaviria</taxon>
        <taxon>Heunggongvirae</taxon>
        <taxon>Uroviricota</taxon>
        <taxon>Caudoviricetes</taxon>
        <taxon>Peduoviridae</taxon>
        <taxon>Maltschvirus</taxon>
        <taxon>Maltschvirus maltsch</taxon>
    </lineage>
</organism>
<dbReference type="EMBL" id="LR797502">
    <property type="protein sequence ID" value="CAB4221413.1"/>
    <property type="molecule type" value="Genomic_DNA"/>
</dbReference>